<protein>
    <submittedName>
        <fullName evidence="1">Uncharacterized protein</fullName>
    </submittedName>
</protein>
<dbReference type="Proteomes" id="UP001606303">
    <property type="component" value="Unassembled WGS sequence"/>
</dbReference>
<comment type="caution">
    <text evidence="1">The sequence shown here is derived from an EMBL/GenBank/DDBJ whole genome shotgun (WGS) entry which is preliminary data.</text>
</comment>
<dbReference type="EMBL" id="JBIGIB010000005">
    <property type="protein sequence ID" value="MFG6468427.1"/>
    <property type="molecule type" value="Genomic_DNA"/>
</dbReference>
<dbReference type="PROSITE" id="PS51318">
    <property type="entry name" value="TAT"/>
    <property type="match status" value="1"/>
</dbReference>
<keyword evidence="2" id="KW-1185">Reference proteome</keyword>
<evidence type="ECO:0000313" key="2">
    <source>
        <dbReference type="Proteomes" id="UP001606303"/>
    </source>
</evidence>
<proteinExistence type="predicted"/>
<organism evidence="1 2">
    <name type="scientific">Pelomonas baiyunensis</name>
    <dbReference type="NCBI Taxonomy" id="3299026"/>
    <lineage>
        <taxon>Bacteria</taxon>
        <taxon>Pseudomonadati</taxon>
        <taxon>Pseudomonadota</taxon>
        <taxon>Betaproteobacteria</taxon>
        <taxon>Burkholderiales</taxon>
        <taxon>Sphaerotilaceae</taxon>
        <taxon>Roseateles</taxon>
    </lineage>
</organism>
<accession>A0ABW7H2H1</accession>
<evidence type="ECO:0000313" key="1">
    <source>
        <dbReference type="EMBL" id="MFG6468427.1"/>
    </source>
</evidence>
<dbReference type="InterPro" id="IPR006311">
    <property type="entry name" value="TAT_signal"/>
</dbReference>
<sequence>MSARRMWAAGGAAAVAVLAWAAWQGYGLGAPAPAAADAASAPGASGSHLALPQAAAAASAAPSVAEATPTAASGAALATLSPAEPGFGSAGYAPLVQRALDSGDPEQALEAARRIAGCNPERDVEAMLNGTHPKYRIVMAQSAQTEMINKERQNQRYCQTLTPELRAQYPALVARALEAKVPGAGLAYYDSLNRETRTPAELARALQALRADAEHGEEMVVPLMVLQDLGQSRVERAAYTRLMDLLILKNVLPPLNGLTPPKPADPPYSAQEQSEAAALVKRLWPRFERRG</sequence>
<gene>
    <name evidence="1" type="ORF">ACG01O_17525</name>
</gene>
<name>A0ABW7H2H1_9BURK</name>
<reference evidence="1 2" key="1">
    <citation type="submission" date="2024-08" db="EMBL/GenBank/DDBJ databases">
        <authorList>
            <person name="Lu H."/>
        </authorList>
    </citation>
    <scope>NUCLEOTIDE SEQUENCE [LARGE SCALE GENOMIC DNA]</scope>
    <source>
        <strain evidence="1 2">BYS87W</strain>
    </source>
</reference>
<dbReference type="RefSeq" id="WP_394386589.1">
    <property type="nucleotide sequence ID" value="NZ_JBIGIB010000005.1"/>
</dbReference>